<evidence type="ECO:0000256" key="1">
    <source>
        <dbReference type="PIRSR" id="PIRSR605502-1"/>
    </source>
</evidence>
<feature type="binding site" evidence="1">
    <location>
        <position position="59"/>
    </location>
    <ligand>
        <name>Mg(2+)</name>
        <dbReference type="ChEBI" id="CHEBI:18420"/>
        <label>1</label>
    </ligand>
</feature>
<sequence>MGDHLESRACGTLLGLACGDALGRPVEFRSPHQIERTHGRITEMLADGTYGKPAGTITDDTEMALCIARSLAEHATFDPADVADRFVAWKASGPFDIGIMTANALRRIQNGESWDEAGRREWELSPEGSNAGNGSLMRCAPYAIAYRDDPDELVRVSRRSSSITHADPRCQWSCALFNRTLANLQIGIERPLETALADLETELPDDVLDAVTPVVEYLNDERADVELANSGYVVTTLQAGLYLGLTADTAEEAIVDAVMMGGDADTIGAVTGAVAGARFGLDALPDGWLEALSVRSELESLGTDLLEIGPQSA</sequence>
<dbReference type="Pfam" id="PF03747">
    <property type="entry name" value="ADP_ribosyl_GH"/>
    <property type="match status" value="1"/>
</dbReference>
<dbReference type="Gene3D" id="1.10.4080.10">
    <property type="entry name" value="ADP-ribosylation/Crystallin J1"/>
    <property type="match status" value="1"/>
</dbReference>
<dbReference type="AlphaFoldDB" id="A0AAP2Z329"/>
<feature type="binding site" evidence="1">
    <location>
        <position position="263"/>
    </location>
    <ligand>
        <name>Mg(2+)</name>
        <dbReference type="ChEBI" id="CHEBI:18420"/>
        <label>1</label>
    </ligand>
</feature>
<reference evidence="2" key="1">
    <citation type="submission" date="2022-09" db="EMBL/GenBank/DDBJ databases">
        <title>Enrichment on poylsaccharides allowed isolation of novel metabolic and taxonomic groups of Haloarchaea.</title>
        <authorList>
            <person name="Sorokin D.Y."/>
            <person name="Elcheninov A.G."/>
            <person name="Khizhniak T.V."/>
            <person name="Kolganova T.V."/>
            <person name="Kublanov I.V."/>
        </authorList>
    </citation>
    <scope>NUCLEOTIDE SEQUENCE</scope>
    <source>
        <strain evidence="2">AArc-xg1-1</strain>
    </source>
</reference>
<dbReference type="PANTHER" id="PTHR16222:SF12">
    <property type="entry name" value="ADP-RIBOSYLGLYCOHYDROLASE-RELATED"/>
    <property type="match status" value="1"/>
</dbReference>
<dbReference type="RefSeq" id="WP_338006161.1">
    <property type="nucleotide sequence ID" value="NZ_JAOPKA010000026.1"/>
</dbReference>
<keyword evidence="1" id="KW-0460">Magnesium</keyword>
<dbReference type="InterPro" id="IPR005502">
    <property type="entry name" value="Ribosyl_crysJ1"/>
</dbReference>
<feature type="binding site" evidence="1">
    <location>
        <position position="266"/>
    </location>
    <ligand>
        <name>Mg(2+)</name>
        <dbReference type="ChEBI" id="CHEBI:18420"/>
        <label>1</label>
    </ligand>
</feature>
<name>A0AAP2Z329_9EURY</name>
<comment type="caution">
    <text evidence="2">The sequence shown here is derived from an EMBL/GenBank/DDBJ whole genome shotgun (WGS) entry which is preliminary data.</text>
</comment>
<feature type="binding site" evidence="1">
    <location>
        <position position="58"/>
    </location>
    <ligand>
        <name>Mg(2+)</name>
        <dbReference type="ChEBI" id="CHEBI:18420"/>
        <label>1</label>
    </ligand>
</feature>
<dbReference type="InterPro" id="IPR050792">
    <property type="entry name" value="ADP-ribosylglycohydrolase"/>
</dbReference>
<dbReference type="EMBL" id="JAOPKA010000026">
    <property type="protein sequence ID" value="MCU4744354.1"/>
    <property type="molecule type" value="Genomic_DNA"/>
</dbReference>
<evidence type="ECO:0000313" key="3">
    <source>
        <dbReference type="Proteomes" id="UP001321018"/>
    </source>
</evidence>
<dbReference type="SUPFAM" id="SSF101478">
    <property type="entry name" value="ADP-ribosylglycohydrolase"/>
    <property type="match status" value="1"/>
</dbReference>
<accession>A0AAP2Z329</accession>
<feature type="binding site" evidence="1">
    <location>
        <position position="265"/>
    </location>
    <ligand>
        <name>Mg(2+)</name>
        <dbReference type="ChEBI" id="CHEBI:18420"/>
        <label>1</label>
    </ligand>
</feature>
<keyword evidence="1" id="KW-0479">Metal-binding</keyword>
<gene>
    <name evidence="2" type="ORF">OB960_23545</name>
</gene>
<dbReference type="GO" id="GO:0046872">
    <property type="term" value="F:metal ion binding"/>
    <property type="evidence" value="ECO:0007669"/>
    <property type="project" value="UniProtKB-KW"/>
</dbReference>
<evidence type="ECO:0000313" key="2">
    <source>
        <dbReference type="EMBL" id="MCU4744354.1"/>
    </source>
</evidence>
<dbReference type="PANTHER" id="PTHR16222">
    <property type="entry name" value="ADP-RIBOSYLGLYCOHYDROLASE"/>
    <property type="match status" value="1"/>
</dbReference>
<comment type="cofactor">
    <cofactor evidence="1">
        <name>Mg(2+)</name>
        <dbReference type="ChEBI" id="CHEBI:18420"/>
    </cofactor>
    <text evidence="1">Binds 2 magnesium ions per subunit.</text>
</comment>
<dbReference type="Proteomes" id="UP001321018">
    <property type="component" value="Unassembled WGS sequence"/>
</dbReference>
<feature type="binding site" evidence="1">
    <location>
        <position position="60"/>
    </location>
    <ligand>
        <name>Mg(2+)</name>
        <dbReference type="ChEBI" id="CHEBI:18420"/>
        <label>1</label>
    </ligand>
</feature>
<protein>
    <submittedName>
        <fullName evidence="2">ADP-ribosylglycohydrolase family protein</fullName>
    </submittedName>
</protein>
<organism evidence="2 3">
    <name type="scientific">Natronoglomus mannanivorans</name>
    <dbReference type="NCBI Taxonomy" id="2979990"/>
    <lineage>
        <taxon>Archaea</taxon>
        <taxon>Methanobacteriati</taxon>
        <taxon>Methanobacteriota</taxon>
        <taxon>Stenosarchaea group</taxon>
        <taxon>Halobacteria</taxon>
        <taxon>Halobacteriales</taxon>
        <taxon>Natrialbaceae</taxon>
        <taxon>Natronoglomus</taxon>
    </lineage>
</organism>
<dbReference type="InterPro" id="IPR036705">
    <property type="entry name" value="Ribosyl_crysJ1_sf"/>
</dbReference>
<proteinExistence type="predicted"/>